<keyword evidence="1" id="KW-0472">Membrane</keyword>
<organism evidence="3 4">
    <name type="scientific">Parabacteroides faecis</name>
    <dbReference type="NCBI Taxonomy" id="1217282"/>
    <lineage>
        <taxon>Bacteria</taxon>
        <taxon>Pseudomonadati</taxon>
        <taxon>Bacteroidota</taxon>
        <taxon>Bacteroidia</taxon>
        <taxon>Bacteroidales</taxon>
        <taxon>Tannerellaceae</taxon>
        <taxon>Parabacteroides</taxon>
    </lineage>
</organism>
<gene>
    <name evidence="3" type="ORF">GGQ57_000439</name>
</gene>
<accession>A0ABR6KGC9</accession>
<sequence length="435" mass="48634">MKMEDKLIEEYRNRSVEYRLPLPEDGWERLEAAFAPAPEVRRFPYRWLAAAVSFLAVLGSALYFMGIDKEIEPVLSDIVLPVPQSENPAVTPVPVVPVEPVKPQPIAKALVAKVKKVEAELPDLSQVVSEVYMSISAYFHAEITEENVVENNSYNNRSVVESGRYEYVPEKSYEPVPVKAASSPKGWTFGLYAGNMFNGNTSATGGLQMFSMSATRSDVSVNNNPGSGTFDDYMKNVASNAPYFRDADDFTMFEKIAAENYQRPTGTKVKHRFPLSAGVTVKKKISDRFSLESGLVYTFLSSELTAGEGDYYKQEQRLHYLGIPVKVNYTIWKKDRLSLYASAGAMAEMCVDGSLNTDYYLNNTRQRKSKTDLDVDKVQFSALASLGVQYDIAKPVSIYAEPGIAYYFDDKSVVETIRKEQPLCASVQFGVRFAF</sequence>
<dbReference type="Pfam" id="PF13568">
    <property type="entry name" value="OMP_b-brl_2"/>
    <property type="match status" value="1"/>
</dbReference>
<protein>
    <recommendedName>
        <fullName evidence="2">Outer membrane protein beta-barrel domain-containing protein</fullName>
    </recommendedName>
</protein>
<dbReference type="Proteomes" id="UP000533637">
    <property type="component" value="Unassembled WGS sequence"/>
</dbReference>
<evidence type="ECO:0000256" key="1">
    <source>
        <dbReference type="SAM" id="Phobius"/>
    </source>
</evidence>
<dbReference type="Gene3D" id="2.40.160.20">
    <property type="match status" value="1"/>
</dbReference>
<name>A0ABR6KGC9_9BACT</name>
<keyword evidence="1" id="KW-1133">Transmembrane helix</keyword>
<evidence type="ECO:0000313" key="3">
    <source>
        <dbReference type="EMBL" id="MBB4620565.1"/>
    </source>
</evidence>
<keyword evidence="4" id="KW-1185">Reference proteome</keyword>
<reference evidence="3 4" key="1">
    <citation type="submission" date="2020-08" db="EMBL/GenBank/DDBJ databases">
        <title>Genomic Encyclopedia of Type Strains, Phase IV (KMG-IV): sequencing the most valuable type-strain genomes for metagenomic binning, comparative biology and taxonomic classification.</title>
        <authorList>
            <person name="Goeker M."/>
        </authorList>
    </citation>
    <scope>NUCLEOTIDE SEQUENCE [LARGE SCALE GENOMIC DNA]</scope>
    <source>
        <strain evidence="3 4">DSM 102983</strain>
    </source>
</reference>
<evidence type="ECO:0000313" key="4">
    <source>
        <dbReference type="Proteomes" id="UP000533637"/>
    </source>
</evidence>
<proteinExistence type="predicted"/>
<feature type="transmembrane region" description="Helical" evidence="1">
    <location>
        <begin position="47"/>
        <end position="66"/>
    </location>
</feature>
<comment type="caution">
    <text evidence="3">The sequence shown here is derived from an EMBL/GenBank/DDBJ whole genome shotgun (WGS) entry which is preliminary data.</text>
</comment>
<dbReference type="EMBL" id="JACHOC010000001">
    <property type="protein sequence ID" value="MBB4620565.1"/>
    <property type="molecule type" value="Genomic_DNA"/>
</dbReference>
<feature type="domain" description="Outer membrane protein beta-barrel" evidence="2">
    <location>
        <begin position="267"/>
        <end position="390"/>
    </location>
</feature>
<dbReference type="InterPro" id="IPR025665">
    <property type="entry name" value="Beta-barrel_OMP_2"/>
</dbReference>
<dbReference type="SUPFAM" id="SSF56925">
    <property type="entry name" value="OMPA-like"/>
    <property type="match status" value="1"/>
</dbReference>
<dbReference type="RefSeq" id="WP_183668694.1">
    <property type="nucleotide sequence ID" value="NZ_BMPB01000010.1"/>
</dbReference>
<evidence type="ECO:0000259" key="2">
    <source>
        <dbReference type="Pfam" id="PF13568"/>
    </source>
</evidence>
<dbReference type="InterPro" id="IPR011250">
    <property type="entry name" value="OMP/PagP_B-barrel"/>
</dbReference>
<keyword evidence="1" id="KW-0812">Transmembrane</keyword>